<dbReference type="Gene3D" id="3.30.160.170">
    <property type="entry name" value="FlaG-like"/>
    <property type="match status" value="1"/>
</dbReference>
<name>A0A845LJK3_HELGE</name>
<comment type="caution">
    <text evidence="2">The sequence shown here is derived from an EMBL/GenBank/DDBJ whole genome shotgun (WGS) entry which is preliminary data.</text>
</comment>
<protein>
    <submittedName>
        <fullName evidence="2">Flagellar biosynthesis protein FlaG</fullName>
    </submittedName>
</protein>
<evidence type="ECO:0000313" key="3">
    <source>
        <dbReference type="Proteomes" id="UP000471031"/>
    </source>
</evidence>
<organism evidence="2 3">
    <name type="scientific">Heliomicrobium gestii</name>
    <name type="common">Heliobacterium gestii</name>
    <dbReference type="NCBI Taxonomy" id="2699"/>
    <lineage>
        <taxon>Bacteria</taxon>
        <taxon>Bacillati</taxon>
        <taxon>Bacillota</taxon>
        <taxon>Clostridia</taxon>
        <taxon>Eubacteriales</taxon>
        <taxon>Heliobacteriaceae</taxon>
        <taxon>Heliomicrobium</taxon>
    </lineage>
</organism>
<dbReference type="PANTHER" id="PTHR37166:SF1">
    <property type="entry name" value="PROTEIN FLAG"/>
    <property type="match status" value="1"/>
</dbReference>
<feature type="region of interest" description="Disordered" evidence="1">
    <location>
        <begin position="1"/>
        <end position="66"/>
    </location>
</feature>
<keyword evidence="2" id="KW-0969">Cilium</keyword>
<dbReference type="PANTHER" id="PTHR37166">
    <property type="entry name" value="PROTEIN FLAG"/>
    <property type="match status" value="1"/>
</dbReference>
<dbReference type="Pfam" id="PF03646">
    <property type="entry name" value="FlaG"/>
    <property type="match status" value="1"/>
</dbReference>
<dbReference type="InterPro" id="IPR005186">
    <property type="entry name" value="FlaG"/>
</dbReference>
<dbReference type="SUPFAM" id="SSF160214">
    <property type="entry name" value="FlaG-like"/>
    <property type="match status" value="1"/>
</dbReference>
<reference evidence="2 3" key="1">
    <citation type="submission" date="2020-01" db="EMBL/GenBank/DDBJ databases">
        <title>Whole genome sequence of Heliobacterium gestii DSM 11169.</title>
        <authorList>
            <person name="Kyndt J.A."/>
            <person name="Meyer T.E."/>
        </authorList>
    </citation>
    <scope>NUCLEOTIDE SEQUENCE [LARGE SCALE GENOMIC DNA]</scope>
    <source>
        <strain evidence="2 3">DSM 11169</strain>
    </source>
</reference>
<dbReference type="OrthoDB" id="9799867at2"/>
<dbReference type="RefSeq" id="WP_161261621.1">
    <property type="nucleotide sequence ID" value="NZ_JAFBDC010000005.1"/>
</dbReference>
<accession>A0A845LJK3</accession>
<keyword evidence="2" id="KW-0966">Cell projection</keyword>
<evidence type="ECO:0000313" key="2">
    <source>
        <dbReference type="EMBL" id="MZP43046.1"/>
    </source>
</evidence>
<gene>
    <name evidence="2" type="ORF">GTO89_08355</name>
</gene>
<feature type="compositionally biased region" description="Polar residues" evidence="1">
    <location>
        <begin position="21"/>
        <end position="31"/>
    </location>
</feature>
<sequence>MEIGTNGMAFSSISPVGANVPVNSGSPQPSKGNGDDTAVQPEVEKKPGQEKTTPDKTSSALQEEVKQKLEKKVNHLNDMMEPFNSHLKFEIHKETGNIMVQIIDNRNDKVIKEIPPKKLLDIAAAIQEVVGLFVDKRV</sequence>
<keyword evidence="3" id="KW-1185">Reference proteome</keyword>
<dbReference type="AlphaFoldDB" id="A0A845LJK3"/>
<dbReference type="EMBL" id="WXEX01000006">
    <property type="protein sequence ID" value="MZP43046.1"/>
    <property type="molecule type" value="Genomic_DNA"/>
</dbReference>
<proteinExistence type="predicted"/>
<feature type="compositionally biased region" description="Basic and acidic residues" evidence="1">
    <location>
        <begin position="42"/>
        <end position="54"/>
    </location>
</feature>
<dbReference type="InterPro" id="IPR035924">
    <property type="entry name" value="FlaG-like_sf"/>
</dbReference>
<keyword evidence="2" id="KW-0282">Flagellum</keyword>
<dbReference type="Proteomes" id="UP000471031">
    <property type="component" value="Unassembled WGS sequence"/>
</dbReference>
<evidence type="ECO:0000256" key="1">
    <source>
        <dbReference type="SAM" id="MobiDB-lite"/>
    </source>
</evidence>